<dbReference type="EMBL" id="GGEC01014642">
    <property type="protein sequence ID" value="MBW95125.1"/>
    <property type="molecule type" value="Transcribed_RNA"/>
</dbReference>
<organism evidence="2">
    <name type="scientific">Rhizophora mucronata</name>
    <name type="common">Asiatic mangrove</name>
    <dbReference type="NCBI Taxonomy" id="61149"/>
    <lineage>
        <taxon>Eukaryota</taxon>
        <taxon>Viridiplantae</taxon>
        <taxon>Streptophyta</taxon>
        <taxon>Embryophyta</taxon>
        <taxon>Tracheophyta</taxon>
        <taxon>Spermatophyta</taxon>
        <taxon>Magnoliopsida</taxon>
        <taxon>eudicotyledons</taxon>
        <taxon>Gunneridae</taxon>
        <taxon>Pentapetalae</taxon>
        <taxon>rosids</taxon>
        <taxon>fabids</taxon>
        <taxon>Malpighiales</taxon>
        <taxon>Rhizophoraceae</taxon>
        <taxon>Rhizophora</taxon>
    </lineage>
</organism>
<dbReference type="EMBL" id="GGEC01014643">
    <property type="protein sequence ID" value="MBW95126.1"/>
    <property type="molecule type" value="Transcribed_RNA"/>
</dbReference>
<feature type="transmembrane region" description="Helical" evidence="1">
    <location>
        <begin position="31"/>
        <end position="57"/>
    </location>
</feature>
<evidence type="ECO:0000256" key="1">
    <source>
        <dbReference type="SAM" id="Phobius"/>
    </source>
</evidence>
<protein>
    <submittedName>
        <fullName evidence="2">Uncharacterized protein MANES_09G113200</fullName>
    </submittedName>
</protein>
<keyword evidence="1" id="KW-0812">Transmembrane</keyword>
<reference evidence="2" key="1">
    <citation type="submission" date="2018-02" db="EMBL/GenBank/DDBJ databases">
        <title>Rhizophora mucronata_Transcriptome.</title>
        <authorList>
            <person name="Meera S.P."/>
            <person name="Sreeshan A."/>
            <person name="Augustine A."/>
        </authorList>
    </citation>
    <scope>NUCLEOTIDE SEQUENCE</scope>
    <source>
        <tissue evidence="2">Leaf</tissue>
    </source>
</reference>
<dbReference type="AlphaFoldDB" id="A0A2P2JNT3"/>
<evidence type="ECO:0000313" key="2">
    <source>
        <dbReference type="EMBL" id="MBW95125.1"/>
    </source>
</evidence>
<name>A0A2P2JNT3_RHIMU</name>
<proteinExistence type="predicted"/>
<keyword evidence="1" id="KW-1133">Transmembrane helix</keyword>
<sequence>MLISPALASLRVSLNHLFTQSETTSDRETRVSLLLLLTLLMLSMSELLSIFVFFFNFSRPSTQ</sequence>
<accession>A0A2P2JNT3</accession>
<keyword evidence="1" id="KW-0472">Membrane</keyword>